<dbReference type="InterPro" id="IPR014729">
    <property type="entry name" value="Rossmann-like_a/b/a_fold"/>
</dbReference>
<dbReference type="PANTHER" id="PTHR46264">
    <property type="entry name" value="TYROSINE-TRNA LIGASE"/>
    <property type="match status" value="1"/>
</dbReference>
<gene>
    <name evidence="4" type="ORF">BLNAU_12662</name>
</gene>
<dbReference type="PANTHER" id="PTHR46264:SF4">
    <property type="entry name" value="TYROSINE--TRNA LIGASE, CYTOPLASMIC"/>
    <property type="match status" value="1"/>
</dbReference>
<keyword evidence="4" id="KW-0436">Ligase</keyword>
<dbReference type="EMBL" id="JARBJD010000104">
    <property type="protein sequence ID" value="KAK2952400.1"/>
    <property type="molecule type" value="Genomic_DNA"/>
</dbReference>
<dbReference type="Proteomes" id="UP001281761">
    <property type="component" value="Unassembled WGS sequence"/>
</dbReference>
<evidence type="ECO:0000256" key="2">
    <source>
        <dbReference type="ARBA" id="ARBA00033323"/>
    </source>
</evidence>
<organism evidence="4 5">
    <name type="scientific">Blattamonas nauphoetae</name>
    <dbReference type="NCBI Taxonomy" id="2049346"/>
    <lineage>
        <taxon>Eukaryota</taxon>
        <taxon>Metamonada</taxon>
        <taxon>Preaxostyla</taxon>
        <taxon>Oxymonadida</taxon>
        <taxon>Blattamonas</taxon>
    </lineage>
</organism>
<comment type="catalytic activity">
    <reaction evidence="3">
        <text>tRNA(Tyr) + L-tyrosine + ATP = L-tyrosyl-tRNA(Tyr) + AMP + diphosphate + H(+)</text>
        <dbReference type="Rhea" id="RHEA:10220"/>
        <dbReference type="Rhea" id="RHEA-COMP:9706"/>
        <dbReference type="Rhea" id="RHEA-COMP:9707"/>
        <dbReference type="ChEBI" id="CHEBI:15378"/>
        <dbReference type="ChEBI" id="CHEBI:30616"/>
        <dbReference type="ChEBI" id="CHEBI:33019"/>
        <dbReference type="ChEBI" id="CHEBI:58315"/>
        <dbReference type="ChEBI" id="CHEBI:78442"/>
        <dbReference type="ChEBI" id="CHEBI:78536"/>
        <dbReference type="ChEBI" id="CHEBI:456215"/>
        <dbReference type="EC" id="6.1.1.1"/>
    </reaction>
</comment>
<dbReference type="Gene3D" id="3.40.50.620">
    <property type="entry name" value="HUPs"/>
    <property type="match status" value="1"/>
</dbReference>
<accession>A0ABQ9XLQ1</accession>
<reference evidence="4 5" key="1">
    <citation type="journal article" date="2022" name="bioRxiv">
        <title>Genomics of Preaxostyla Flagellates Illuminates Evolutionary Transitions and the Path Towards Mitochondrial Loss.</title>
        <authorList>
            <person name="Novak L.V.F."/>
            <person name="Treitli S.C."/>
            <person name="Pyrih J."/>
            <person name="Halakuc P."/>
            <person name="Pipaliya S.V."/>
            <person name="Vacek V."/>
            <person name="Brzon O."/>
            <person name="Soukal P."/>
            <person name="Eme L."/>
            <person name="Dacks J.B."/>
            <person name="Karnkowska A."/>
            <person name="Elias M."/>
            <person name="Hampl V."/>
        </authorList>
    </citation>
    <scope>NUCLEOTIDE SEQUENCE [LARGE SCALE GENOMIC DNA]</scope>
    <source>
        <strain evidence="4">NAU3</strain>
        <tissue evidence="4">Gut</tissue>
    </source>
</reference>
<keyword evidence="5" id="KW-1185">Reference proteome</keyword>
<protein>
    <recommendedName>
        <fullName evidence="1">tyrosine--tRNA ligase</fullName>
        <ecNumber evidence="1">6.1.1.1</ecNumber>
    </recommendedName>
    <alternativeName>
        <fullName evidence="2">Tyrosyl-tRNA synthetase</fullName>
    </alternativeName>
</protein>
<name>A0ABQ9XLQ1_9EUKA</name>
<dbReference type="SUPFAM" id="SSF52374">
    <property type="entry name" value="Nucleotidylyl transferase"/>
    <property type="match status" value="1"/>
</dbReference>
<proteinExistence type="predicted"/>
<dbReference type="EC" id="6.1.1.1" evidence="1"/>
<evidence type="ECO:0000313" key="5">
    <source>
        <dbReference type="Proteomes" id="UP001281761"/>
    </source>
</evidence>
<evidence type="ECO:0000256" key="3">
    <source>
        <dbReference type="ARBA" id="ARBA00048248"/>
    </source>
</evidence>
<comment type="caution">
    <text evidence="4">The sequence shown here is derived from an EMBL/GenBank/DDBJ whole genome shotgun (WGS) entry which is preliminary data.</text>
</comment>
<dbReference type="InterPro" id="IPR050489">
    <property type="entry name" value="Tyr-tRNA_synthase"/>
</dbReference>
<sequence length="359" mass="39854">MTQASTDILKNLFPENENLDQVQALLSSGKPVHVYDTVVPDGKITFSETVRKAHDLKTLVALGCTITLSVGDWISSLMKLCGGNLEKIRSVANYYIETLKSLGVPFGEKVQLIWTKEEFGDKAKYWEQVLFVSQCFSATTLKNISRDLLGLKDGDLCASHIMLPCMHCANMIFGVPQDITIPTFQRSLPDIVLLSPEHTQIAAVMTEYCQIKKIKVPLFLKESSVKSLAGPAQVEKKSILASTVFIDDTPDQIKKKITKAFFDPKLPFEEQSSLFNWISVLILPLAGSIKISDKEYKTLDEIRVDLESGAVQLGQFKTSVSEALTGLLQPVHQAFSADPLKQLQTDSITFLTERPKKAK</sequence>
<evidence type="ECO:0000256" key="1">
    <source>
        <dbReference type="ARBA" id="ARBA00013160"/>
    </source>
</evidence>
<dbReference type="Gene3D" id="1.10.240.10">
    <property type="entry name" value="Tyrosyl-Transfer RNA Synthetase"/>
    <property type="match status" value="1"/>
</dbReference>
<dbReference type="GO" id="GO:0004831">
    <property type="term" value="F:tyrosine-tRNA ligase activity"/>
    <property type="evidence" value="ECO:0007669"/>
    <property type="project" value="UniProtKB-EC"/>
</dbReference>
<evidence type="ECO:0000313" key="4">
    <source>
        <dbReference type="EMBL" id="KAK2952400.1"/>
    </source>
</evidence>